<dbReference type="RefSeq" id="WP_068822479.1">
    <property type="nucleotide sequence ID" value="NZ_LWHJ01000027.1"/>
</dbReference>
<feature type="transmembrane region" description="Helical" evidence="1">
    <location>
        <begin position="68"/>
        <end position="91"/>
    </location>
</feature>
<protein>
    <recommendedName>
        <fullName evidence="4">DUF2254 domain-containing protein</fullName>
    </recommendedName>
</protein>
<gene>
    <name evidence="2" type="ORF">A5893_09860</name>
</gene>
<evidence type="ECO:0000256" key="1">
    <source>
        <dbReference type="SAM" id="Phobius"/>
    </source>
</evidence>
<dbReference type="OrthoDB" id="2955631at2"/>
<sequence>MFNKIKYWFKSHLNKILNSISFYPAVIGLLFLVLAILMMGFDFSLQGKQFKSQIDWLNIKDATTARSIISAIAAGIISLAVFSFSMVMIILNQAASQMSNRVLDKLIGNRFQQIVLGIYIGTIVYAFFLLSTIRDIDSGLYIPSLSTYLLILITIFDIFLFIYFLHYITQSVKYDVIIKKVFDNTYDVMKDDCTVKEHTSVTIKFAQKFEIKTLQAGIYEGFDKNSLLHICEKHNCMVNILRAPGSSLLKNIVIANVDVDLDQEIKKDIADCFFLHKSESIEENYFYGFRQLTEIALKALSPGINDPATAIISLRSLFELYSFQIVNFSKLLFTNKNGEAKILLKGLSFDDIFIETIIPIWNYGKNDRMIQKELLSLLPQLLSISENEKVTQFLNVVKEKAKENIF</sequence>
<keyword evidence="1" id="KW-1133">Transmembrane helix</keyword>
<evidence type="ECO:0008006" key="4">
    <source>
        <dbReference type="Google" id="ProtNLM"/>
    </source>
</evidence>
<feature type="transmembrane region" description="Helical" evidence="1">
    <location>
        <begin position="145"/>
        <end position="165"/>
    </location>
</feature>
<dbReference type="Proteomes" id="UP000078459">
    <property type="component" value="Unassembled WGS sequence"/>
</dbReference>
<dbReference type="InterPro" id="IPR018723">
    <property type="entry name" value="DUF2254_membrane"/>
</dbReference>
<accession>A0A179DG51</accession>
<feature type="transmembrane region" description="Helical" evidence="1">
    <location>
        <begin position="20"/>
        <end position="41"/>
    </location>
</feature>
<name>A0A179DG51_9SPHI</name>
<proteinExistence type="predicted"/>
<keyword evidence="1" id="KW-0812">Transmembrane</keyword>
<evidence type="ECO:0000313" key="2">
    <source>
        <dbReference type="EMBL" id="OAQ39864.1"/>
    </source>
</evidence>
<keyword evidence="1" id="KW-0472">Membrane</keyword>
<dbReference type="Pfam" id="PF10011">
    <property type="entry name" value="DUF2254"/>
    <property type="match status" value="1"/>
</dbReference>
<dbReference type="AlphaFoldDB" id="A0A179DG51"/>
<organism evidence="2 3">
    <name type="scientific">Pedobacter psychrophilus</name>
    <dbReference type="NCBI Taxonomy" id="1826909"/>
    <lineage>
        <taxon>Bacteria</taxon>
        <taxon>Pseudomonadati</taxon>
        <taxon>Bacteroidota</taxon>
        <taxon>Sphingobacteriia</taxon>
        <taxon>Sphingobacteriales</taxon>
        <taxon>Sphingobacteriaceae</taxon>
        <taxon>Pedobacter</taxon>
    </lineage>
</organism>
<dbReference type="STRING" id="1826909.A5893_09860"/>
<dbReference type="EMBL" id="LWHJ01000027">
    <property type="protein sequence ID" value="OAQ39864.1"/>
    <property type="molecule type" value="Genomic_DNA"/>
</dbReference>
<keyword evidence="3" id="KW-1185">Reference proteome</keyword>
<reference evidence="2 3" key="1">
    <citation type="submission" date="2016-04" db="EMBL/GenBank/DDBJ databases">
        <authorList>
            <person name="Evans L.H."/>
            <person name="Alamgir A."/>
            <person name="Owens N."/>
            <person name="Weber N.D."/>
            <person name="Virtaneva K."/>
            <person name="Barbian K."/>
            <person name="Babar A."/>
            <person name="Rosenke K."/>
        </authorList>
    </citation>
    <scope>NUCLEOTIDE SEQUENCE [LARGE SCALE GENOMIC DNA]</scope>
    <source>
        <strain evidence="2 3">CCM 8644</strain>
    </source>
</reference>
<comment type="caution">
    <text evidence="2">The sequence shown here is derived from an EMBL/GenBank/DDBJ whole genome shotgun (WGS) entry which is preliminary data.</text>
</comment>
<evidence type="ECO:0000313" key="3">
    <source>
        <dbReference type="Proteomes" id="UP000078459"/>
    </source>
</evidence>
<feature type="transmembrane region" description="Helical" evidence="1">
    <location>
        <begin position="111"/>
        <end position="133"/>
    </location>
</feature>
<reference evidence="2 3" key="2">
    <citation type="submission" date="2016-06" db="EMBL/GenBank/DDBJ databases">
        <title>Pedobacter psychrophilus sp. nov., isolated from Antarctic fragmentary rock.</title>
        <authorList>
            <person name="Svec P."/>
        </authorList>
    </citation>
    <scope>NUCLEOTIDE SEQUENCE [LARGE SCALE GENOMIC DNA]</scope>
    <source>
        <strain evidence="2 3">CCM 8644</strain>
    </source>
</reference>